<organism evidence="6 7">
    <name type="scientific">Pycnococcus provasolii</name>
    <dbReference type="NCBI Taxonomy" id="41880"/>
    <lineage>
        <taxon>Eukaryota</taxon>
        <taxon>Viridiplantae</taxon>
        <taxon>Chlorophyta</taxon>
        <taxon>Pseudoscourfieldiophyceae</taxon>
        <taxon>Pseudoscourfieldiales</taxon>
        <taxon>Pycnococcaceae</taxon>
        <taxon>Pycnococcus</taxon>
    </lineage>
</organism>
<dbReference type="AlphaFoldDB" id="A0A830HV22"/>
<evidence type="ECO:0000313" key="7">
    <source>
        <dbReference type="Proteomes" id="UP000660262"/>
    </source>
</evidence>
<keyword evidence="3" id="KW-0223">Dioxygenase</keyword>
<dbReference type="PANTHER" id="PTHR24014">
    <property type="entry name" value="2-OXOGLUTARATE AND IRON-DEPENDENT OXYGENASE DOMAIN-CONTAINING PROTEIN 2"/>
    <property type="match status" value="1"/>
</dbReference>
<dbReference type="GO" id="GO:0031418">
    <property type="term" value="F:L-ascorbic acid binding"/>
    <property type="evidence" value="ECO:0007669"/>
    <property type="project" value="UniProtKB-KW"/>
</dbReference>
<evidence type="ECO:0000256" key="4">
    <source>
        <dbReference type="ARBA" id="ARBA00023002"/>
    </source>
</evidence>
<dbReference type="OrthoDB" id="1736837at2759"/>
<dbReference type="InterPro" id="IPR006620">
    <property type="entry name" value="Pro_4_hyd_alph"/>
</dbReference>
<comment type="cofactor">
    <cofactor evidence="1">
        <name>L-ascorbate</name>
        <dbReference type="ChEBI" id="CHEBI:38290"/>
    </cofactor>
</comment>
<dbReference type="Pfam" id="PF25238">
    <property type="entry name" value="OGFOD2-like"/>
    <property type="match status" value="1"/>
</dbReference>
<comment type="caution">
    <text evidence="6">The sequence shown here is derived from an EMBL/GenBank/DDBJ whole genome shotgun (WGS) entry which is preliminary data.</text>
</comment>
<evidence type="ECO:0000256" key="3">
    <source>
        <dbReference type="ARBA" id="ARBA00022964"/>
    </source>
</evidence>
<evidence type="ECO:0000313" key="6">
    <source>
        <dbReference type="EMBL" id="GHP11064.1"/>
    </source>
</evidence>
<dbReference type="GO" id="GO:0005506">
    <property type="term" value="F:iron ion binding"/>
    <property type="evidence" value="ECO:0007669"/>
    <property type="project" value="InterPro"/>
</dbReference>
<accession>A0A830HV22</accession>
<proteinExistence type="predicted"/>
<protein>
    <recommendedName>
        <fullName evidence="5">Prolyl 4-hydroxylase alpha subunit domain-containing protein</fullName>
    </recommendedName>
</protein>
<reference evidence="6" key="1">
    <citation type="submission" date="2020-10" db="EMBL/GenBank/DDBJ databases">
        <title>Unveiling of a novel bifunctional photoreceptor, Dualchrome1, isolated from a cosmopolitan green alga.</title>
        <authorList>
            <person name="Suzuki S."/>
            <person name="Kawachi M."/>
        </authorList>
    </citation>
    <scope>NUCLEOTIDE SEQUENCE</scope>
    <source>
        <strain evidence="6">NIES 2893</strain>
    </source>
</reference>
<evidence type="ECO:0000259" key="5">
    <source>
        <dbReference type="SMART" id="SM00702"/>
    </source>
</evidence>
<keyword evidence="4" id="KW-0560">Oxidoreductase</keyword>
<evidence type="ECO:0000256" key="2">
    <source>
        <dbReference type="ARBA" id="ARBA00022896"/>
    </source>
</evidence>
<dbReference type="GO" id="GO:0016705">
    <property type="term" value="F:oxidoreductase activity, acting on paired donors, with incorporation or reduction of molecular oxygen"/>
    <property type="evidence" value="ECO:0007669"/>
    <property type="project" value="InterPro"/>
</dbReference>
<keyword evidence="2" id="KW-0847">Vitamin C</keyword>
<dbReference type="Gene3D" id="2.60.120.620">
    <property type="entry name" value="q2cbj1_9rhob like domain"/>
    <property type="match status" value="1"/>
</dbReference>
<keyword evidence="7" id="KW-1185">Reference proteome</keyword>
<dbReference type="GO" id="GO:0051213">
    <property type="term" value="F:dioxygenase activity"/>
    <property type="evidence" value="ECO:0007669"/>
    <property type="project" value="UniProtKB-KW"/>
</dbReference>
<feature type="domain" description="Prolyl 4-hydroxylase alpha subunit" evidence="5">
    <location>
        <begin position="255"/>
        <end position="435"/>
    </location>
</feature>
<dbReference type="SMART" id="SM00702">
    <property type="entry name" value="P4Hc"/>
    <property type="match status" value="1"/>
</dbReference>
<dbReference type="EMBL" id="BNJQ01000032">
    <property type="protein sequence ID" value="GHP11064.1"/>
    <property type="molecule type" value="Genomic_DNA"/>
</dbReference>
<dbReference type="PANTHER" id="PTHR24014:SF4">
    <property type="entry name" value="2-OXOGLUTARATE AND IRON-DEPENDENT OXYGENASE DOMAIN-CONTAINING PROTEIN 2"/>
    <property type="match status" value="1"/>
</dbReference>
<sequence>MAAVNRVAGVGTLSWPSHHSPSVSSPLPSSVVLSRHTNITWCDATNHHHHRVWESIPSRRKNESPLLLSSMMCVQIVTSACENNKTHKKKKCTPPTEPPSCVTVITKYDEEPHTWYYDVPPTPFRAVTTNTTCTDTDKLTFHTPERPGYYDITVYLSDADGKPLAVGEDDALVTAFEVTTKTASQEDFDNAKRRATQLDAATTSTYAAANPSRAPWRTPSSFDASAVEWVEPELADAALRGDGAALRKLATPLGKGVWAVQLFRPNATAALKADLHAALAAVRDGSIKVEAPNSMNRYGAWLRDLGYGDLAGELARFVLKPLAASLLPQYGAFTVDGAHAFAISYAVGEDVDLDRHMDESEVTVNVCLSDSTEYQGADLYFGSIRDDPNDRNRHEEEVWRMAHRAGVAVIHAGQHWHGVDRLTHGRRSNFVVWLTSKRYRSSAFEAYADAVTRAARVSSAVNINHSIENTNLEEQKTEFK</sequence>
<gene>
    <name evidence="6" type="ORF">PPROV_000979400</name>
</gene>
<dbReference type="Proteomes" id="UP000660262">
    <property type="component" value="Unassembled WGS sequence"/>
</dbReference>
<evidence type="ECO:0000256" key="1">
    <source>
        <dbReference type="ARBA" id="ARBA00001961"/>
    </source>
</evidence>
<name>A0A830HV22_9CHLO</name>